<evidence type="ECO:0000313" key="1">
    <source>
        <dbReference type="EMBL" id="MFB9208633.1"/>
    </source>
</evidence>
<organism evidence="1 2">
    <name type="scientific">Nonomuraea spiralis</name>
    <dbReference type="NCBI Taxonomy" id="46182"/>
    <lineage>
        <taxon>Bacteria</taxon>
        <taxon>Bacillati</taxon>
        <taxon>Actinomycetota</taxon>
        <taxon>Actinomycetes</taxon>
        <taxon>Streptosporangiales</taxon>
        <taxon>Streptosporangiaceae</taxon>
        <taxon>Nonomuraea</taxon>
    </lineage>
</organism>
<dbReference type="RefSeq" id="WP_189647671.1">
    <property type="nucleotide sequence ID" value="NZ_BMRC01000005.1"/>
</dbReference>
<accession>A0ABV5IVR8</accession>
<sequence length="97" mass="10467">MFKADGDIDSYSQCPGSLGSCLRDGGRYTEALERYLGLWAPLNDDQSGMRPNVVAFTRPIALARIGECPGSLGRRSEAITKLTEASSRCRDLANATP</sequence>
<evidence type="ECO:0000313" key="2">
    <source>
        <dbReference type="Proteomes" id="UP001589647"/>
    </source>
</evidence>
<dbReference type="EMBL" id="JBHMEI010000078">
    <property type="protein sequence ID" value="MFB9208633.1"/>
    <property type="molecule type" value="Genomic_DNA"/>
</dbReference>
<dbReference type="Proteomes" id="UP001589647">
    <property type="component" value="Unassembled WGS sequence"/>
</dbReference>
<keyword evidence="2" id="KW-1185">Reference proteome</keyword>
<protein>
    <submittedName>
        <fullName evidence="1">Uncharacterized protein</fullName>
    </submittedName>
</protein>
<reference evidence="1 2" key="1">
    <citation type="submission" date="2024-09" db="EMBL/GenBank/DDBJ databases">
        <authorList>
            <person name="Sun Q."/>
            <person name="Mori K."/>
        </authorList>
    </citation>
    <scope>NUCLEOTIDE SEQUENCE [LARGE SCALE GENOMIC DNA]</scope>
    <source>
        <strain evidence="1 2">CCM 3426</strain>
    </source>
</reference>
<name>A0ABV5IVR8_9ACTN</name>
<comment type="caution">
    <text evidence="1">The sequence shown here is derived from an EMBL/GenBank/DDBJ whole genome shotgun (WGS) entry which is preliminary data.</text>
</comment>
<gene>
    <name evidence="1" type="ORF">ACFFV7_46150</name>
</gene>
<dbReference type="PROSITE" id="PS51257">
    <property type="entry name" value="PROKAR_LIPOPROTEIN"/>
    <property type="match status" value="1"/>
</dbReference>
<proteinExistence type="predicted"/>